<dbReference type="AlphaFoldDB" id="A0A316DH38"/>
<dbReference type="NCBIfam" id="TIGR03183">
    <property type="entry name" value="DNA_S_dndC"/>
    <property type="match status" value="1"/>
</dbReference>
<gene>
    <name evidence="2" type="ORF">LV89_04481</name>
</gene>
<dbReference type="SUPFAM" id="SSF52402">
    <property type="entry name" value="Adenine nucleotide alpha hydrolases-like"/>
    <property type="match status" value="1"/>
</dbReference>
<dbReference type="InterPro" id="IPR050128">
    <property type="entry name" value="Sulfate_adenylyltrnsfr_sub2"/>
</dbReference>
<dbReference type="Gene3D" id="3.40.50.620">
    <property type="entry name" value="HUPs"/>
    <property type="match status" value="1"/>
</dbReference>
<dbReference type="Proteomes" id="UP000245489">
    <property type="component" value="Unassembled WGS sequence"/>
</dbReference>
<dbReference type="OrthoDB" id="9774475at2"/>
<evidence type="ECO:0000259" key="1">
    <source>
        <dbReference type="Pfam" id="PF01507"/>
    </source>
</evidence>
<protein>
    <submittedName>
        <fullName evidence="2">DNA sulfur modification protein DndC</fullName>
    </submittedName>
</protein>
<dbReference type="PANTHER" id="PTHR43196">
    <property type="entry name" value="SULFATE ADENYLYLTRANSFERASE SUBUNIT 2"/>
    <property type="match status" value="1"/>
</dbReference>
<dbReference type="EMBL" id="QGGO01000037">
    <property type="protein sequence ID" value="PWK17195.1"/>
    <property type="molecule type" value="Genomic_DNA"/>
</dbReference>
<accession>A0A316DH38</accession>
<comment type="caution">
    <text evidence="2">The sequence shown here is derived from an EMBL/GenBank/DDBJ whole genome shotgun (WGS) entry which is preliminary data.</text>
</comment>
<keyword evidence="3" id="KW-1185">Reference proteome</keyword>
<evidence type="ECO:0000313" key="2">
    <source>
        <dbReference type="EMBL" id="PWK17195.1"/>
    </source>
</evidence>
<organism evidence="2 3">
    <name type="scientific">Arcicella aurantiaca</name>
    <dbReference type="NCBI Taxonomy" id="591202"/>
    <lineage>
        <taxon>Bacteria</taxon>
        <taxon>Pseudomonadati</taxon>
        <taxon>Bacteroidota</taxon>
        <taxon>Cytophagia</taxon>
        <taxon>Cytophagales</taxon>
        <taxon>Flectobacillaceae</taxon>
        <taxon>Arcicella</taxon>
    </lineage>
</organism>
<sequence>MSLIIPFIEEEIIDQYLYDDNPRPWIIGFSGGKDSTMLLQLVWIALKKIPAELLTREIYIICNDTMVENPHIVDFINRTLERVKIAAAEQSLPFFVRQTTPRLEDTFWVNLIGKGYPAPNNTFRWCTERLKINPTTHFIKSKIDEKGEVIILLGTRSAESQNRAKSIKKHAVKGQRLRKHLLPSAYVYAPIKDIETNEVWQYLQQVPPPWGGTNKELVTLYKNANSGDCPLVIDEKTPSCGNSRFGCWVCTVVKKDKSMEGLILNGEEWMYPLLDLRDELVDGRNIRENREIFRRHRRFKQTKSEVAKKKAKIEEETEEEREDGSWGAYIPAYRAKILRMVLEAQKEIQETQGETIQLISHQELVAIQVIWYRDGILRQKVADIYNSIYNTHLDMSKHEEKFRQEEELLREVFVDEDDFDFIQKSLNVLKTKTLMVKKRGLSSDIENLVEEAINKKK</sequence>
<feature type="domain" description="Phosphoadenosine phosphosulphate reductase" evidence="1">
    <location>
        <begin position="27"/>
        <end position="251"/>
    </location>
</feature>
<dbReference type="InterPro" id="IPR017598">
    <property type="entry name" value="SulphurTrfase_DndC"/>
</dbReference>
<name>A0A316DH38_9BACT</name>
<dbReference type="RefSeq" id="WP_109745132.1">
    <property type="nucleotide sequence ID" value="NZ_QGGO01000037.1"/>
</dbReference>
<dbReference type="InterPro" id="IPR014729">
    <property type="entry name" value="Rossmann-like_a/b/a_fold"/>
</dbReference>
<evidence type="ECO:0000313" key="3">
    <source>
        <dbReference type="Proteomes" id="UP000245489"/>
    </source>
</evidence>
<dbReference type="GO" id="GO:0003824">
    <property type="term" value="F:catalytic activity"/>
    <property type="evidence" value="ECO:0007669"/>
    <property type="project" value="InterPro"/>
</dbReference>
<dbReference type="InterPro" id="IPR002500">
    <property type="entry name" value="PAPS_reduct_dom"/>
</dbReference>
<reference evidence="2 3" key="1">
    <citation type="submission" date="2018-05" db="EMBL/GenBank/DDBJ databases">
        <title>Genomic Encyclopedia of Archaeal and Bacterial Type Strains, Phase II (KMG-II): from individual species to whole genera.</title>
        <authorList>
            <person name="Goeker M."/>
        </authorList>
    </citation>
    <scope>NUCLEOTIDE SEQUENCE [LARGE SCALE GENOMIC DNA]</scope>
    <source>
        <strain evidence="2 3">DSM 22214</strain>
    </source>
</reference>
<dbReference type="Pfam" id="PF01507">
    <property type="entry name" value="PAPS_reduct"/>
    <property type="match status" value="1"/>
</dbReference>
<dbReference type="PANTHER" id="PTHR43196:SF2">
    <property type="entry name" value="PHOSPHOADENOSINE PHOSPHOSULFATE REDUCTASE"/>
    <property type="match status" value="1"/>
</dbReference>
<proteinExistence type="predicted"/>